<accession>A0ABP7YIL3</accession>
<evidence type="ECO:0000313" key="2">
    <source>
        <dbReference type="Proteomes" id="UP001500101"/>
    </source>
</evidence>
<dbReference type="Pfam" id="PF04439">
    <property type="entry name" value="Adenyl_transf"/>
    <property type="match status" value="1"/>
</dbReference>
<gene>
    <name evidence="1" type="ORF">GCM10022216_12200</name>
</gene>
<keyword evidence="2" id="KW-1185">Reference proteome</keyword>
<proteinExistence type="predicted"/>
<dbReference type="EMBL" id="BAAAZI010000006">
    <property type="protein sequence ID" value="GAA4136744.1"/>
    <property type="molecule type" value="Genomic_DNA"/>
</dbReference>
<protein>
    <submittedName>
        <fullName evidence="1">Aminoglycoside 6-adenylyltransferase</fullName>
    </submittedName>
</protein>
<dbReference type="Gene3D" id="1.20.120.330">
    <property type="entry name" value="Nucleotidyltransferases domain 2"/>
    <property type="match status" value="1"/>
</dbReference>
<dbReference type="Gene3D" id="3.30.460.10">
    <property type="entry name" value="Beta Polymerase, domain 2"/>
    <property type="match status" value="1"/>
</dbReference>
<dbReference type="InterPro" id="IPR043519">
    <property type="entry name" value="NT_sf"/>
</dbReference>
<comment type="caution">
    <text evidence="1">The sequence shown here is derived from an EMBL/GenBank/DDBJ whole genome shotgun (WGS) entry which is preliminary data.</text>
</comment>
<organism evidence="1 2">
    <name type="scientific">Sphingobacterium kyonggiense</name>
    <dbReference type="NCBI Taxonomy" id="714075"/>
    <lineage>
        <taxon>Bacteria</taxon>
        <taxon>Pseudomonadati</taxon>
        <taxon>Bacteroidota</taxon>
        <taxon>Sphingobacteriia</taxon>
        <taxon>Sphingobacteriales</taxon>
        <taxon>Sphingobacteriaceae</taxon>
        <taxon>Sphingobacterium</taxon>
    </lineage>
</organism>
<sequence length="290" mass="33999">MCMSKRDQKLQQIKDWIASNEDIRAALLTSSLVNPLAPVDDYSDLDIELVFENLGSYSSDSSWIGLFGAPMIHYEEGPEAFDGKHSMIMVQYMDGVKVDFKLYSISQFQQEAQAEVLPEDWDIGYEILLDKDNLTSDISPPTYGISIIKRPFQDQFNKLVHDFYWDMSYLPKCLARGDIFYLKFMMEHIIRVEYFIPMLEWFIASKHNWEITTNKYGRLFPKYLSQQEWTDVLQTFAADSMEENYKAARKMLELFHGYAATVATDLDFTYESSKFERLRTYLNQAKQEYS</sequence>
<dbReference type="Proteomes" id="UP001500101">
    <property type="component" value="Unassembled WGS sequence"/>
</dbReference>
<dbReference type="SUPFAM" id="SSF81631">
    <property type="entry name" value="PAP/OAS1 substrate-binding domain"/>
    <property type="match status" value="1"/>
</dbReference>
<reference evidence="2" key="1">
    <citation type="journal article" date="2019" name="Int. J. Syst. Evol. Microbiol.">
        <title>The Global Catalogue of Microorganisms (GCM) 10K type strain sequencing project: providing services to taxonomists for standard genome sequencing and annotation.</title>
        <authorList>
            <consortium name="The Broad Institute Genomics Platform"/>
            <consortium name="The Broad Institute Genome Sequencing Center for Infectious Disease"/>
            <person name="Wu L."/>
            <person name="Ma J."/>
        </authorList>
    </citation>
    <scope>NUCLEOTIDE SEQUENCE [LARGE SCALE GENOMIC DNA]</scope>
    <source>
        <strain evidence="2">JCM 16704</strain>
    </source>
</reference>
<dbReference type="SUPFAM" id="SSF81301">
    <property type="entry name" value="Nucleotidyltransferase"/>
    <property type="match status" value="1"/>
</dbReference>
<dbReference type="InterPro" id="IPR007530">
    <property type="entry name" value="Aminoglycoside_adenylylTfrase"/>
</dbReference>
<name>A0ABP7YIL3_9SPHI</name>
<evidence type="ECO:0000313" key="1">
    <source>
        <dbReference type="EMBL" id="GAA4136744.1"/>
    </source>
</evidence>